<dbReference type="RefSeq" id="WP_203013590.1">
    <property type="nucleotide sequence ID" value="NZ_CP032405.1"/>
</dbReference>
<dbReference type="CDD" id="cd00093">
    <property type="entry name" value="HTH_XRE"/>
    <property type="match status" value="1"/>
</dbReference>
<reference evidence="2 3" key="1">
    <citation type="submission" date="2018-09" db="EMBL/GenBank/DDBJ databases">
        <title>Rhizobium sp. MAE2-X.</title>
        <authorList>
            <person name="Lee Y."/>
            <person name="Jeon C.O."/>
        </authorList>
    </citation>
    <scope>NUCLEOTIDE SEQUENCE [LARGE SCALE GENOMIC DNA]</scope>
    <source>
        <strain evidence="2 3">MAE2-X</strain>
    </source>
</reference>
<evidence type="ECO:0000313" key="2">
    <source>
        <dbReference type="EMBL" id="QRF52198.1"/>
    </source>
</evidence>
<dbReference type="EMBL" id="CP032405">
    <property type="protein sequence ID" value="QRF52198.1"/>
    <property type="molecule type" value="Genomic_DNA"/>
</dbReference>
<protein>
    <submittedName>
        <fullName evidence="2">Helix-turn-helix domain-containing protein</fullName>
    </submittedName>
</protein>
<dbReference type="SUPFAM" id="SSF47413">
    <property type="entry name" value="lambda repressor-like DNA-binding domains"/>
    <property type="match status" value="1"/>
</dbReference>
<organism evidence="2 3">
    <name type="scientific">Rhizobium rosettiformans</name>
    <dbReference type="NCBI Taxonomy" id="1368430"/>
    <lineage>
        <taxon>Bacteria</taxon>
        <taxon>Pseudomonadati</taxon>
        <taxon>Pseudomonadota</taxon>
        <taxon>Alphaproteobacteria</taxon>
        <taxon>Hyphomicrobiales</taxon>
        <taxon>Rhizobiaceae</taxon>
        <taxon>Rhizobium/Agrobacterium group</taxon>
        <taxon>Rhizobium</taxon>
    </lineage>
</organism>
<feature type="domain" description="HTH cro/C1-type" evidence="1">
    <location>
        <begin position="34"/>
        <end position="87"/>
    </location>
</feature>
<dbReference type="InterPro" id="IPR010982">
    <property type="entry name" value="Lambda_DNA-bd_dom_sf"/>
</dbReference>
<evidence type="ECO:0000259" key="1">
    <source>
        <dbReference type="PROSITE" id="PS50943"/>
    </source>
</evidence>
<dbReference type="SMART" id="SM00530">
    <property type="entry name" value="HTH_XRE"/>
    <property type="match status" value="1"/>
</dbReference>
<dbReference type="InterPro" id="IPR001387">
    <property type="entry name" value="Cro/C1-type_HTH"/>
</dbReference>
<dbReference type="Proteomes" id="UP000596351">
    <property type="component" value="Chromosome"/>
</dbReference>
<proteinExistence type="predicted"/>
<dbReference type="Pfam" id="PF13744">
    <property type="entry name" value="HTH_37"/>
    <property type="match status" value="1"/>
</dbReference>
<evidence type="ECO:0000313" key="3">
    <source>
        <dbReference type="Proteomes" id="UP000596351"/>
    </source>
</evidence>
<keyword evidence="3" id="KW-1185">Reference proteome</keyword>
<dbReference type="InterPro" id="IPR039554">
    <property type="entry name" value="HigA2-like_HTH"/>
</dbReference>
<gene>
    <name evidence="2" type="ORF">D4A92_12510</name>
</gene>
<dbReference type="PROSITE" id="PS50943">
    <property type="entry name" value="HTH_CROC1"/>
    <property type="match status" value="1"/>
</dbReference>
<sequence>MVRALDDLLAELPSEKRKDLEARGQARLEDYRTLQELRKSRDLTQEKLAALLGINQENVSRLERRNDLLLSTLRDYVEAMGGDLEIVARFPDREPVRLSGLLQDTETERPSKE</sequence>
<dbReference type="Gene3D" id="1.10.260.40">
    <property type="entry name" value="lambda repressor-like DNA-binding domains"/>
    <property type="match status" value="1"/>
</dbReference>
<accession>A0ABX7EVB5</accession>
<name>A0ABX7EVB5_9HYPH</name>